<dbReference type="PANTHER" id="PTHR36760">
    <property type="entry name" value="ACIDIC LEUCINE-RICH NUCLEAR PHOSPHOPROTEIN 32 FAMILY B PROTEIN"/>
    <property type="match status" value="1"/>
</dbReference>
<sequence length="275" mass="31068">MRIQSSILGTFFIFCFLSHLVITASLWLLAFPTFIKHAGESFPESVIAFLLTTYQPPVETLRYKVDVEFECLEELEACKTSLKTIRVPEMESRRAVEGSPIGNKGPLCVAENGKPEKITRTKDNGSEHAAKAIVDGDSYNNCRTMGSDVWNFGSTRKRKELTRTLAYKLFEERHSYNGDGGGEAMDLLWEVFETDSDYTAEVKSGFKEGGSNSSYDERELNAQLCCFQTLKLTAGKINLGKERPKHNLFEKISKGLRLGLGLLRYVRTMLAKKWY</sequence>
<protein>
    <submittedName>
        <fullName evidence="1">Uncharacterized protein</fullName>
    </submittedName>
</protein>
<accession>A0ABR2TUU4</accession>
<reference evidence="1 2" key="1">
    <citation type="journal article" date="2024" name="G3 (Bethesda)">
        <title>Genome assembly of Hibiscus sabdariffa L. provides insights into metabolisms of medicinal natural products.</title>
        <authorList>
            <person name="Kim T."/>
        </authorList>
    </citation>
    <scope>NUCLEOTIDE SEQUENCE [LARGE SCALE GENOMIC DNA]</scope>
    <source>
        <strain evidence="1">TK-2024</strain>
        <tissue evidence="1">Old leaves</tissue>
    </source>
</reference>
<dbReference type="PANTHER" id="PTHR36760:SF1">
    <property type="entry name" value="ACIDIC LEUCINE-RICH NUCLEAR PHOSPHOPROTEIN 32 FAMILY B PROTEIN"/>
    <property type="match status" value="1"/>
</dbReference>
<evidence type="ECO:0000313" key="2">
    <source>
        <dbReference type="Proteomes" id="UP001396334"/>
    </source>
</evidence>
<keyword evidence="2" id="KW-1185">Reference proteome</keyword>
<name>A0ABR2TUU4_9ROSI</name>
<gene>
    <name evidence="1" type="ORF">V6N11_016168</name>
</gene>
<dbReference type="EMBL" id="JBBPBN010000004">
    <property type="protein sequence ID" value="KAK9041044.1"/>
    <property type="molecule type" value="Genomic_DNA"/>
</dbReference>
<comment type="caution">
    <text evidence="1">The sequence shown here is derived from an EMBL/GenBank/DDBJ whole genome shotgun (WGS) entry which is preliminary data.</text>
</comment>
<proteinExistence type="predicted"/>
<evidence type="ECO:0000313" key="1">
    <source>
        <dbReference type="EMBL" id="KAK9041044.1"/>
    </source>
</evidence>
<organism evidence="1 2">
    <name type="scientific">Hibiscus sabdariffa</name>
    <name type="common">roselle</name>
    <dbReference type="NCBI Taxonomy" id="183260"/>
    <lineage>
        <taxon>Eukaryota</taxon>
        <taxon>Viridiplantae</taxon>
        <taxon>Streptophyta</taxon>
        <taxon>Embryophyta</taxon>
        <taxon>Tracheophyta</taxon>
        <taxon>Spermatophyta</taxon>
        <taxon>Magnoliopsida</taxon>
        <taxon>eudicotyledons</taxon>
        <taxon>Gunneridae</taxon>
        <taxon>Pentapetalae</taxon>
        <taxon>rosids</taxon>
        <taxon>malvids</taxon>
        <taxon>Malvales</taxon>
        <taxon>Malvaceae</taxon>
        <taxon>Malvoideae</taxon>
        <taxon>Hibiscus</taxon>
    </lineage>
</organism>
<dbReference type="Proteomes" id="UP001396334">
    <property type="component" value="Unassembled WGS sequence"/>
</dbReference>